<keyword evidence="2" id="KW-1185">Reference proteome</keyword>
<dbReference type="EMBL" id="AWWV01008556">
    <property type="protein sequence ID" value="OMO89925.1"/>
    <property type="molecule type" value="Genomic_DNA"/>
</dbReference>
<comment type="caution">
    <text evidence="1">The sequence shown here is derived from an EMBL/GenBank/DDBJ whole genome shotgun (WGS) entry which is preliminary data.</text>
</comment>
<organism evidence="1 2">
    <name type="scientific">Corchorus capsularis</name>
    <name type="common">Jute</name>
    <dbReference type="NCBI Taxonomy" id="210143"/>
    <lineage>
        <taxon>Eukaryota</taxon>
        <taxon>Viridiplantae</taxon>
        <taxon>Streptophyta</taxon>
        <taxon>Embryophyta</taxon>
        <taxon>Tracheophyta</taxon>
        <taxon>Spermatophyta</taxon>
        <taxon>Magnoliopsida</taxon>
        <taxon>eudicotyledons</taxon>
        <taxon>Gunneridae</taxon>
        <taxon>Pentapetalae</taxon>
        <taxon>rosids</taxon>
        <taxon>malvids</taxon>
        <taxon>Malvales</taxon>
        <taxon>Malvaceae</taxon>
        <taxon>Grewioideae</taxon>
        <taxon>Apeibeae</taxon>
        <taxon>Corchorus</taxon>
    </lineage>
</organism>
<accession>A0A1R3J500</accession>
<dbReference type="Gramene" id="OMO89925">
    <property type="protein sequence ID" value="OMO89925"/>
    <property type="gene ID" value="CCACVL1_07562"/>
</dbReference>
<dbReference type="Proteomes" id="UP000188268">
    <property type="component" value="Unassembled WGS sequence"/>
</dbReference>
<protein>
    <submittedName>
        <fullName evidence="1">Uncharacterized protein</fullName>
    </submittedName>
</protein>
<gene>
    <name evidence="1" type="ORF">CCACVL1_07562</name>
</gene>
<reference evidence="1 2" key="1">
    <citation type="submission" date="2013-09" db="EMBL/GenBank/DDBJ databases">
        <title>Corchorus capsularis genome sequencing.</title>
        <authorList>
            <person name="Alam M."/>
            <person name="Haque M.S."/>
            <person name="Islam M.S."/>
            <person name="Emdad E.M."/>
            <person name="Islam M.M."/>
            <person name="Ahmed B."/>
            <person name="Halim A."/>
            <person name="Hossen Q.M.M."/>
            <person name="Hossain M.Z."/>
            <person name="Ahmed R."/>
            <person name="Khan M.M."/>
            <person name="Islam R."/>
            <person name="Rashid M.M."/>
            <person name="Khan S.A."/>
            <person name="Rahman M.S."/>
            <person name="Alam M."/>
        </authorList>
    </citation>
    <scope>NUCLEOTIDE SEQUENCE [LARGE SCALE GENOMIC DNA]</scope>
    <source>
        <strain evidence="2">cv. CVL-1</strain>
        <tissue evidence="1">Whole seedling</tissue>
    </source>
</reference>
<name>A0A1R3J500_COCAP</name>
<feature type="non-terminal residue" evidence="1">
    <location>
        <position position="1"/>
    </location>
</feature>
<evidence type="ECO:0000313" key="1">
    <source>
        <dbReference type="EMBL" id="OMO89925.1"/>
    </source>
</evidence>
<proteinExistence type="predicted"/>
<sequence>DRNIFYDLRSSTIGLGRGSFGFRE</sequence>
<evidence type="ECO:0000313" key="2">
    <source>
        <dbReference type="Proteomes" id="UP000188268"/>
    </source>
</evidence>
<dbReference type="AlphaFoldDB" id="A0A1R3J500"/>